<dbReference type="GO" id="GO:0005886">
    <property type="term" value="C:plasma membrane"/>
    <property type="evidence" value="ECO:0007669"/>
    <property type="project" value="UniProtKB-SubCell"/>
</dbReference>
<keyword evidence="4 7" id="KW-0812">Transmembrane</keyword>
<dbReference type="Pfam" id="PF21088">
    <property type="entry name" value="MS_channel_1st"/>
    <property type="match status" value="1"/>
</dbReference>
<dbReference type="AlphaFoldDB" id="A0A0S7WJL6"/>
<dbReference type="PANTHER" id="PTHR30566">
    <property type="entry name" value="YNAI-RELATED MECHANOSENSITIVE ION CHANNEL"/>
    <property type="match status" value="1"/>
</dbReference>
<evidence type="ECO:0000256" key="2">
    <source>
        <dbReference type="ARBA" id="ARBA00008017"/>
    </source>
</evidence>
<dbReference type="Gene3D" id="1.10.287.1260">
    <property type="match status" value="1"/>
</dbReference>
<evidence type="ECO:0000313" key="12">
    <source>
        <dbReference type="Proteomes" id="UP000051124"/>
    </source>
</evidence>
<evidence type="ECO:0000256" key="4">
    <source>
        <dbReference type="ARBA" id="ARBA00022692"/>
    </source>
</evidence>
<comment type="similarity">
    <text evidence="2">Belongs to the MscS (TC 1.A.23) family.</text>
</comment>
<dbReference type="InterPro" id="IPR049142">
    <property type="entry name" value="MS_channel_1st"/>
</dbReference>
<feature type="transmembrane region" description="Helical" evidence="7">
    <location>
        <begin position="6"/>
        <end position="29"/>
    </location>
</feature>
<evidence type="ECO:0000256" key="6">
    <source>
        <dbReference type="ARBA" id="ARBA00023136"/>
    </source>
</evidence>
<feature type="transmembrane region" description="Helical" evidence="7">
    <location>
        <begin position="50"/>
        <end position="68"/>
    </location>
</feature>
<gene>
    <name evidence="11" type="ORF">AMJ40_03060</name>
</gene>
<dbReference type="PANTHER" id="PTHR30566:SF25">
    <property type="entry name" value="INNER MEMBRANE PROTEIN"/>
    <property type="match status" value="1"/>
</dbReference>
<evidence type="ECO:0008006" key="13">
    <source>
        <dbReference type="Google" id="ProtNLM"/>
    </source>
</evidence>
<evidence type="ECO:0000256" key="5">
    <source>
        <dbReference type="ARBA" id="ARBA00022989"/>
    </source>
</evidence>
<dbReference type="InterPro" id="IPR011066">
    <property type="entry name" value="MscS_channel_C_sf"/>
</dbReference>
<evidence type="ECO:0000313" key="11">
    <source>
        <dbReference type="EMBL" id="KPJ50372.1"/>
    </source>
</evidence>
<feature type="transmembrane region" description="Helical" evidence="7">
    <location>
        <begin position="158"/>
        <end position="179"/>
    </location>
</feature>
<evidence type="ECO:0000256" key="3">
    <source>
        <dbReference type="ARBA" id="ARBA00022475"/>
    </source>
</evidence>
<reference evidence="11 12" key="1">
    <citation type="journal article" date="2015" name="Microbiome">
        <title>Genomic resolution of linkages in carbon, nitrogen, and sulfur cycling among widespread estuary sediment bacteria.</title>
        <authorList>
            <person name="Baker B.J."/>
            <person name="Lazar C.S."/>
            <person name="Teske A.P."/>
            <person name="Dick G.J."/>
        </authorList>
    </citation>
    <scope>NUCLEOTIDE SEQUENCE [LARGE SCALE GENOMIC DNA]</scope>
    <source>
        <strain evidence="11">DG_26</strain>
    </source>
</reference>
<feature type="domain" description="Mechanosensitive ion channel MscS C-terminal" evidence="9">
    <location>
        <begin position="242"/>
        <end position="327"/>
    </location>
</feature>
<dbReference type="SUPFAM" id="SSF82689">
    <property type="entry name" value="Mechanosensitive channel protein MscS (YggB), C-terminal domain"/>
    <property type="match status" value="1"/>
</dbReference>
<feature type="domain" description="Mechanosensitive ion channel transmembrane helices 2/3" evidence="10">
    <location>
        <begin position="124"/>
        <end position="165"/>
    </location>
</feature>
<dbReference type="SUPFAM" id="SSF82861">
    <property type="entry name" value="Mechanosensitive channel protein MscS (YggB), transmembrane region"/>
    <property type="match status" value="1"/>
</dbReference>
<keyword evidence="3" id="KW-1003">Cell membrane</keyword>
<dbReference type="Proteomes" id="UP000051124">
    <property type="component" value="Unassembled WGS sequence"/>
</dbReference>
<dbReference type="InterPro" id="IPR010920">
    <property type="entry name" value="LSM_dom_sf"/>
</dbReference>
<dbReference type="InterPro" id="IPR023408">
    <property type="entry name" value="MscS_beta-dom_sf"/>
</dbReference>
<evidence type="ECO:0000259" key="8">
    <source>
        <dbReference type="Pfam" id="PF00924"/>
    </source>
</evidence>
<dbReference type="Gene3D" id="3.30.70.100">
    <property type="match status" value="1"/>
</dbReference>
<evidence type="ECO:0000259" key="10">
    <source>
        <dbReference type="Pfam" id="PF21088"/>
    </source>
</evidence>
<keyword evidence="5 7" id="KW-1133">Transmembrane helix</keyword>
<evidence type="ECO:0000259" key="9">
    <source>
        <dbReference type="Pfam" id="PF21082"/>
    </source>
</evidence>
<feature type="domain" description="Mechanosensitive ion channel MscS" evidence="8">
    <location>
        <begin position="167"/>
        <end position="232"/>
    </location>
</feature>
<proteinExistence type="inferred from homology"/>
<dbReference type="InterPro" id="IPR049278">
    <property type="entry name" value="MS_channel_C"/>
</dbReference>
<protein>
    <recommendedName>
        <fullName evidence="13">Mechanosensitive ion channel protein MscS</fullName>
    </recommendedName>
</protein>
<accession>A0A0S7WJL6</accession>
<comment type="subcellular location">
    <subcellularLocation>
        <location evidence="1">Cell membrane</location>
        <topology evidence="1">Multi-pass membrane protein</topology>
    </subcellularLocation>
</comment>
<dbReference type="Pfam" id="PF00924">
    <property type="entry name" value="MS_channel_2nd"/>
    <property type="match status" value="1"/>
</dbReference>
<dbReference type="EMBL" id="LIZT01000023">
    <property type="protein sequence ID" value="KPJ50372.1"/>
    <property type="molecule type" value="Genomic_DNA"/>
</dbReference>
<dbReference type="Gene3D" id="2.30.30.60">
    <property type="match status" value="1"/>
</dbReference>
<sequence length="358" mass="40028">MFKFDEWITSVAILLGWIGLAVIVVPVLFRWIRRKATATRTDIDDMILRAVSVPLSLVLVGIGLRIFTDSLPVADQLHTYFRAGVVVLFVYSGILFLDRLVIGFLKGYSGRVAFVESSGGILRTIFRLAIFAIALLIVLDTLGISITPLLASLGVGSLAIALALQGTLSNLFAGIYLMVDKPVQVGDYVKLESGEEGYVTKIGWRSTRIRMLPNNMVVIPNSKLAETQITNFYLPVQEMSVLVQVGVSYDSDLEKVEKVTIEVGKEVLAKITGGVADFSPFIRYHTFSDFSINFTVILRVREYVDKYLITHEFIKQLHRRYKDEGIVIPFPIRTVYFDRADGSQQRREYEDSGVDKGA</sequence>
<name>A0A0S7WJL6_UNCT6</name>
<evidence type="ECO:0000256" key="1">
    <source>
        <dbReference type="ARBA" id="ARBA00004651"/>
    </source>
</evidence>
<dbReference type="GO" id="GO:0055085">
    <property type="term" value="P:transmembrane transport"/>
    <property type="evidence" value="ECO:0007669"/>
    <property type="project" value="InterPro"/>
</dbReference>
<dbReference type="SUPFAM" id="SSF50182">
    <property type="entry name" value="Sm-like ribonucleoproteins"/>
    <property type="match status" value="1"/>
</dbReference>
<dbReference type="InterPro" id="IPR006685">
    <property type="entry name" value="MscS_channel_2nd"/>
</dbReference>
<dbReference type="PATRIC" id="fig|1703771.3.peg.778"/>
<comment type="caution">
    <text evidence="11">The sequence shown here is derived from an EMBL/GenBank/DDBJ whole genome shotgun (WGS) entry which is preliminary data.</text>
</comment>
<evidence type="ECO:0000256" key="7">
    <source>
        <dbReference type="SAM" id="Phobius"/>
    </source>
</evidence>
<dbReference type="Pfam" id="PF21082">
    <property type="entry name" value="MS_channel_3rd"/>
    <property type="match status" value="1"/>
</dbReference>
<organism evidence="11 12">
    <name type="scientific">candidate division TA06 bacterium DG_26</name>
    <dbReference type="NCBI Taxonomy" id="1703771"/>
    <lineage>
        <taxon>Bacteria</taxon>
        <taxon>Bacteria division TA06</taxon>
    </lineage>
</organism>
<feature type="transmembrane region" description="Helical" evidence="7">
    <location>
        <begin position="125"/>
        <end position="146"/>
    </location>
</feature>
<feature type="transmembrane region" description="Helical" evidence="7">
    <location>
        <begin position="80"/>
        <end position="105"/>
    </location>
</feature>
<dbReference type="InterPro" id="IPR011014">
    <property type="entry name" value="MscS_channel_TM-2"/>
</dbReference>
<keyword evidence="6 7" id="KW-0472">Membrane</keyword>